<reference evidence="3" key="1">
    <citation type="submission" date="2021-12" db="EMBL/GenBank/DDBJ databases">
        <authorList>
            <person name="Rodrigo-Torres L."/>
            <person name="Arahal R. D."/>
            <person name="Lucena T."/>
        </authorList>
    </citation>
    <scope>NUCLEOTIDE SEQUENCE</scope>
    <source>
        <strain evidence="3">CECT 8419</strain>
    </source>
</reference>
<dbReference type="Gene3D" id="1.25.40.10">
    <property type="entry name" value="Tetratricopeptide repeat domain"/>
    <property type="match status" value="1"/>
</dbReference>
<proteinExistence type="predicted"/>
<keyword evidence="4" id="KW-1185">Reference proteome</keyword>
<evidence type="ECO:0000313" key="3">
    <source>
        <dbReference type="EMBL" id="CAH1002101.1"/>
    </source>
</evidence>
<organism evidence="3 4">
    <name type="scientific">Neolewinella maritima</name>
    <dbReference type="NCBI Taxonomy" id="1383882"/>
    <lineage>
        <taxon>Bacteria</taxon>
        <taxon>Pseudomonadati</taxon>
        <taxon>Bacteroidota</taxon>
        <taxon>Saprospiria</taxon>
        <taxon>Saprospirales</taxon>
        <taxon>Lewinellaceae</taxon>
        <taxon>Neolewinella</taxon>
    </lineage>
</organism>
<dbReference type="EMBL" id="CAKLPZ010000004">
    <property type="protein sequence ID" value="CAH1002101.1"/>
    <property type="molecule type" value="Genomic_DNA"/>
</dbReference>
<dbReference type="SUPFAM" id="SSF48452">
    <property type="entry name" value="TPR-like"/>
    <property type="match status" value="1"/>
</dbReference>
<dbReference type="InterPro" id="IPR011990">
    <property type="entry name" value="TPR-like_helical_dom_sf"/>
</dbReference>
<evidence type="ECO:0008006" key="5">
    <source>
        <dbReference type="Google" id="ProtNLM"/>
    </source>
</evidence>
<evidence type="ECO:0000256" key="1">
    <source>
        <dbReference type="SAM" id="MobiDB-lite"/>
    </source>
</evidence>
<evidence type="ECO:0000256" key="2">
    <source>
        <dbReference type="SAM" id="SignalP"/>
    </source>
</evidence>
<sequence length="491" mass="54461">MIRILSLLLTCTLLALIFLGCTPKAAGPATTGTAPATTATTPKKPAGGDEALSPCRKFSDARSPDDAETNYVIYRAALKSKETERAFKTWRQVYAESPAADGRRPTVYTDGVAFYNQLIQEYPERKAAYGDTIIQLYQQARECYPGDGFMAGMQAFDSYYTYPGSATDEEIYQLFKESIETDGPEDLQYFVVNPMSRLVVDMHEAGKIDNAEAKEVATALMTRLEKGLEECEGEMCEAWKTIQAYAPSSLQYFETVKGFYDCQYFVDAYYPDYTENPDDVDVITTTYSRLRWADCAEDLPEYQAVAAAYEKKRQEIAAANPTNSGGGNILRQAYDALQNGNSSQAVKLFEQAGDEATDNERKARYYLTAAKVYYSNLRNFSQARAMARKSIAANPNSGEPYMLIGTLYASSGPLCGPGTGFDSQVVTWPAIDMWQRAKSVDGSVAGKANSLINRYTQYMPSKSDIFQRGISEGQSYTVGCWIQETTRVRTP</sequence>
<dbReference type="PROSITE" id="PS51257">
    <property type="entry name" value="PROKAR_LIPOPROTEIN"/>
    <property type="match status" value="1"/>
</dbReference>
<dbReference type="RefSeq" id="WP_238751958.1">
    <property type="nucleotide sequence ID" value="NZ_CAKLPZ010000004.1"/>
</dbReference>
<feature type="signal peptide" evidence="2">
    <location>
        <begin position="1"/>
        <end position="26"/>
    </location>
</feature>
<gene>
    <name evidence="3" type="ORF">LEM8419_03018</name>
</gene>
<dbReference type="Proteomes" id="UP000837803">
    <property type="component" value="Unassembled WGS sequence"/>
</dbReference>
<name>A0ABN8F5A7_9BACT</name>
<feature type="compositionally biased region" description="Low complexity" evidence="1">
    <location>
        <begin position="26"/>
        <end position="45"/>
    </location>
</feature>
<feature type="chain" id="PRO_5046964899" description="Tetratricopeptide repeat protein" evidence="2">
    <location>
        <begin position="27"/>
        <end position="491"/>
    </location>
</feature>
<keyword evidence="2" id="KW-0732">Signal</keyword>
<comment type="caution">
    <text evidence="3">The sequence shown here is derived from an EMBL/GenBank/DDBJ whole genome shotgun (WGS) entry which is preliminary data.</text>
</comment>
<accession>A0ABN8F5A7</accession>
<feature type="region of interest" description="Disordered" evidence="1">
    <location>
        <begin position="26"/>
        <end position="64"/>
    </location>
</feature>
<evidence type="ECO:0000313" key="4">
    <source>
        <dbReference type="Proteomes" id="UP000837803"/>
    </source>
</evidence>
<protein>
    <recommendedName>
        <fullName evidence="5">Tetratricopeptide repeat protein</fullName>
    </recommendedName>
</protein>